<name>A0A0M9WGN4_9EURO</name>
<feature type="region of interest" description="Disordered" evidence="1">
    <location>
        <begin position="61"/>
        <end position="81"/>
    </location>
</feature>
<dbReference type="Proteomes" id="UP000037696">
    <property type="component" value="Unassembled WGS sequence"/>
</dbReference>
<reference evidence="2 3" key="1">
    <citation type="submission" date="2015-08" db="EMBL/GenBank/DDBJ databases">
        <title>Genome sequencing of Penicillium nordicum.</title>
        <authorList>
            <person name="Nguyen H.D."/>
            <person name="Seifert K.A."/>
        </authorList>
    </citation>
    <scope>NUCLEOTIDE SEQUENCE [LARGE SCALE GENOMIC DNA]</scope>
    <source>
        <strain evidence="2 3">DAOMC 185683</strain>
    </source>
</reference>
<comment type="caution">
    <text evidence="2">The sequence shown here is derived from an EMBL/GenBank/DDBJ whole genome shotgun (WGS) entry which is preliminary data.</text>
</comment>
<evidence type="ECO:0000256" key="1">
    <source>
        <dbReference type="SAM" id="MobiDB-lite"/>
    </source>
</evidence>
<keyword evidence="3" id="KW-1185">Reference proteome</keyword>
<proteinExistence type="predicted"/>
<protein>
    <submittedName>
        <fullName evidence="2">Uncharacterized protein</fullName>
    </submittedName>
</protein>
<evidence type="ECO:0000313" key="2">
    <source>
        <dbReference type="EMBL" id="KOS43993.1"/>
    </source>
</evidence>
<sequence length="81" mass="9497">MHYIYRNLDYLSVMLRYNGHFGLVCNSPVRGQVWVGGDARDQQKRALIKRWATADQQFRDSYQSRAPEDEPSFFEAPELTV</sequence>
<dbReference type="OrthoDB" id="5396831at2759"/>
<gene>
    <name evidence="2" type="ORF">ACN38_g5075</name>
</gene>
<organism evidence="2 3">
    <name type="scientific">Penicillium nordicum</name>
    <dbReference type="NCBI Taxonomy" id="229535"/>
    <lineage>
        <taxon>Eukaryota</taxon>
        <taxon>Fungi</taxon>
        <taxon>Dikarya</taxon>
        <taxon>Ascomycota</taxon>
        <taxon>Pezizomycotina</taxon>
        <taxon>Eurotiomycetes</taxon>
        <taxon>Eurotiomycetidae</taxon>
        <taxon>Eurotiales</taxon>
        <taxon>Aspergillaceae</taxon>
        <taxon>Penicillium</taxon>
    </lineage>
</organism>
<evidence type="ECO:0000313" key="3">
    <source>
        <dbReference type="Proteomes" id="UP000037696"/>
    </source>
</evidence>
<accession>A0A0M9WGN4</accession>
<dbReference type="AlphaFoldDB" id="A0A0M9WGN4"/>
<dbReference type="EMBL" id="LHQQ01000069">
    <property type="protein sequence ID" value="KOS43993.1"/>
    <property type="molecule type" value="Genomic_DNA"/>
</dbReference>